<feature type="transmembrane region" description="Helical" evidence="5">
    <location>
        <begin position="361"/>
        <end position="381"/>
    </location>
</feature>
<dbReference type="InParanoid" id="G4TP41"/>
<keyword evidence="5" id="KW-0472">Membrane</keyword>
<protein>
    <recommendedName>
        <fullName evidence="6">FAD/NAD(P)-binding domain-containing protein</fullName>
    </recommendedName>
</protein>
<dbReference type="Pfam" id="PF07992">
    <property type="entry name" value="Pyr_redox_2"/>
    <property type="match status" value="1"/>
</dbReference>
<dbReference type="GO" id="GO:0050660">
    <property type="term" value="F:flavin adenine dinucleotide binding"/>
    <property type="evidence" value="ECO:0007669"/>
    <property type="project" value="TreeGrafter"/>
</dbReference>
<keyword evidence="2" id="KW-0285">Flavoprotein</keyword>
<evidence type="ECO:0000259" key="6">
    <source>
        <dbReference type="Pfam" id="PF07992"/>
    </source>
</evidence>
<keyword evidence="3" id="KW-0274">FAD</keyword>
<dbReference type="EMBL" id="CAFZ01000201">
    <property type="protein sequence ID" value="CCA73084.1"/>
    <property type="molecule type" value="Genomic_DNA"/>
</dbReference>
<keyword evidence="5" id="KW-1133">Transmembrane helix</keyword>
<dbReference type="Gene3D" id="3.50.50.100">
    <property type="match status" value="1"/>
</dbReference>
<dbReference type="PANTHER" id="PTHR43735:SF3">
    <property type="entry name" value="FERROPTOSIS SUPPRESSOR PROTEIN 1"/>
    <property type="match status" value="1"/>
</dbReference>
<evidence type="ECO:0000256" key="4">
    <source>
        <dbReference type="ARBA" id="ARBA00023002"/>
    </source>
</evidence>
<sequence>MSKTSIVILGAGGATSALAQALDKGLDPTKHEVIIVSAADYYRILPAALRTVVTAEGKLEERMAVPYDNVFAKTSRSTEKLKGRVASFVFGKVVGVEEKENGEGGQILLEDGKRIGWDYLVVATGSDWAGPLRWPTKKAELGQYLDAWREKFASAKSVVLAGAGAVGCELAGEIKDFYPKTEVTLVQRGDLVLNNTYPDAFRQRVANELAAKGVKVLTGDTVNNLSEGILDGSEGVVSGRTITTSKGVTVSAELIIPTGGRLGVNTSFISSSTAPTIFKAVGGDGHLAVKPTLQLTTNPRVFACGDVVALNEQHTLMKSAAHAGVIAANLLSIIQSKGQLKNYSKPTDMILITNGRTRGSAYMGTIFGFNIILGSWFSVMVKSKGLMIGMARGGLNQP</sequence>
<comment type="caution">
    <text evidence="7">The sequence shown here is derived from an EMBL/GenBank/DDBJ whole genome shotgun (WGS) entry which is preliminary data.</text>
</comment>
<dbReference type="AlphaFoldDB" id="G4TP41"/>
<evidence type="ECO:0000313" key="7">
    <source>
        <dbReference type="EMBL" id="CCA73084.1"/>
    </source>
</evidence>
<dbReference type="HOGENOM" id="CLU_019845_2_0_1"/>
<dbReference type="InterPro" id="IPR036188">
    <property type="entry name" value="FAD/NAD-bd_sf"/>
</dbReference>
<feature type="domain" description="FAD/NAD(P)-binding" evidence="6">
    <location>
        <begin position="5"/>
        <end position="322"/>
    </location>
</feature>
<accession>G4TP41</accession>
<keyword evidence="8" id="KW-1185">Reference proteome</keyword>
<proteinExistence type="inferred from homology"/>
<organism evidence="7 8">
    <name type="scientific">Serendipita indica (strain DSM 11827)</name>
    <name type="common">Root endophyte fungus</name>
    <name type="synonym">Piriformospora indica</name>
    <dbReference type="NCBI Taxonomy" id="1109443"/>
    <lineage>
        <taxon>Eukaryota</taxon>
        <taxon>Fungi</taxon>
        <taxon>Dikarya</taxon>
        <taxon>Basidiomycota</taxon>
        <taxon>Agaricomycotina</taxon>
        <taxon>Agaricomycetes</taxon>
        <taxon>Sebacinales</taxon>
        <taxon>Serendipitaceae</taxon>
        <taxon>Serendipita</taxon>
    </lineage>
</organism>
<reference evidence="7 8" key="1">
    <citation type="journal article" date="2011" name="PLoS Pathog.">
        <title>Endophytic Life Strategies Decoded by Genome and Transcriptome Analyses of the Mutualistic Root Symbiont Piriformospora indica.</title>
        <authorList>
            <person name="Zuccaro A."/>
            <person name="Lahrmann U."/>
            <person name="Guldener U."/>
            <person name="Langen G."/>
            <person name="Pfiffi S."/>
            <person name="Biedenkopf D."/>
            <person name="Wong P."/>
            <person name="Samans B."/>
            <person name="Grimm C."/>
            <person name="Basiewicz M."/>
            <person name="Murat C."/>
            <person name="Martin F."/>
            <person name="Kogel K.H."/>
        </authorList>
    </citation>
    <scope>NUCLEOTIDE SEQUENCE [LARGE SCALE GENOMIC DNA]</scope>
    <source>
        <strain evidence="7 8">DSM 11827</strain>
    </source>
</reference>
<evidence type="ECO:0000256" key="2">
    <source>
        <dbReference type="ARBA" id="ARBA00022630"/>
    </source>
</evidence>
<dbReference type="OMA" id="WRSKYEK"/>
<name>G4TP41_SERID</name>
<dbReference type="InterPro" id="IPR023753">
    <property type="entry name" value="FAD/NAD-binding_dom"/>
</dbReference>
<dbReference type="PRINTS" id="PR00411">
    <property type="entry name" value="PNDRDTASEI"/>
</dbReference>
<evidence type="ECO:0000313" key="8">
    <source>
        <dbReference type="Proteomes" id="UP000007148"/>
    </source>
</evidence>
<dbReference type="PRINTS" id="PR00368">
    <property type="entry name" value="FADPNR"/>
</dbReference>
<evidence type="ECO:0000256" key="1">
    <source>
        <dbReference type="ARBA" id="ARBA00006442"/>
    </source>
</evidence>
<dbReference type="SUPFAM" id="SSF51905">
    <property type="entry name" value="FAD/NAD(P)-binding domain"/>
    <property type="match status" value="1"/>
</dbReference>
<dbReference type="PANTHER" id="PTHR43735">
    <property type="entry name" value="APOPTOSIS-INDUCING FACTOR 1"/>
    <property type="match status" value="1"/>
</dbReference>
<dbReference type="STRING" id="1109443.G4TP41"/>
<keyword evidence="4" id="KW-0560">Oxidoreductase</keyword>
<evidence type="ECO:0000256" key="5">
    <source>
        <dbReference type="SAM" id="Phobius"/>
    </source>
</evidence>
<keyword evidence="5" id="KW-0812">Transmembrane</keyword>
<dbReference type="Proteomes" id="UP000007148">
    <property type="component" value="Unassembled WGS sequence"/>
</dbReference>
<dbReference type="GO" id="GO:0005737">
    <property type="term" value="C:cytoplasm"/>
    <property type="evidence" value="ECO:0007669"/>
    <property type="project" value="TreeGrafter"/>
</dbReference>
<comment type="similarity">
    <text evidence="1">Belongs to the FAD-dependent oxidoreductase family.</text>
</comment>
<evidence type="ECO:0000256" key="3">
    <source>
        <dbReference type="ARBA" id="ARBA00022827"/>
    </source>
</evidence>
<gene>
    <name evidence="7" type="ORF">PIIN_07038</name>
</gene>
<dbReference type="OrthoDB" id="202203at2759"/>
<dbReference type="GO" id="GO:0004174">
    <property type="term" value="F:electron-transferring-flavoprotein dehydrogenase activity"/>
    <property type="evidence" value="ECO:0007669"/>
    <property type="project" value="TreeGrafter"/>
</dbReference>
<dbReference type="eggNOG" id="KOG2495">
    <property type="taxonomic scope" value="Eukaryota"/>
</dbReference>